<feature type="compositionally biased region" description="Low complexity" evidence="1">
    <location>
        <begin position="57"/>
        <end position="78"/>
    </location>
</feature>
<feature type="compositionally biased region" description="Low complexity" evidence="1">
    <location>
        <begin position="17"/>
        <end position="49"/>
    </location>
</feature>
<dbReference type="Proteomes" id="UP000664859">
    <property type="component" value="Unassembled WGS sequence"/>
</dbReference>
<sequence length="364" mass="39203">MAKRSSRSIMEGWMVRSDSGTASSDTGYSSGYASSAGENKKPASAAPAGKKQRSEPSMAMAAAASSAVALISPQQQQHQQEEEEEELMMVCRSGTHYNAGAGTSLPLECCKIKLSKASGLATEDTVEQHLRRINKLNRAVPSKGSCDMHLGHMAASTARQNAAKKAALKEVKLAAQEAVQLEGGLAGHPPLTEPQLQAKCGELSAPGSLLHYLATNDIPFNINMGFLDCFGGCGPDGTRLVPKKLCRDDEGYGFTTARSPDGTQYRATATDPGSLSVSQPKKYFKIKVIYVSKWRCNAGEVEERRIRLCMDEWKLPNLINKARGGWAQTEPDARWQSVSITYLDLSVAGADKIVFHQDAHNALA</sequence>
<proteinExistence type="predicted"/>
<name>A0A835Z0F9_9STRA</name>
<protein>
    <submittedName>
        <fullName evidence="2">Uncharacterized protein</fullName>
    </submittedName>
</protein>
<organism evidence="2 3">
    <name type="scientific">Tribonema minus</name>
    <dbReference type="NCBI Taxonomy" id="303371"/>
    <lineage>
        <taxon>Eukaryota</taxon>
        <taxon>Sar</taxon>
        <taxon>Stramenopiles</taxon>
        <taxon>Ochrophyta</taxon>
        <taxon>PX clade</taxon>
        <taxon>Xanthophyceae</taxon>
        <taxon>Tribonematales</taxon>
        <taxon>Tribonemataceae</taxon>
        <taxon>Tribonema</taxon>
    </lineage>
</organism>
<evidence type="ECO:0000313" key="3">
    <source>
        <dbReference type="Proteomes" id="UP000664859"/>
    </source>
</evidence>
<reference evidence="2" key="1">
    <citation type="submission" date="2021-02" db="EMBL/GenBank/DDBJ databases">
        <title>First Annotated Genome of the Yellow-green Alga Tribonema minus.</title>
        <authorList>
            <person name="Mahan K.M."/>
        </authorList>
    </citation>
    <scope>NUCLEOTIDE SEQUENCE</scope>
    <source>
        <strain evidence="2">UTEX B ZZ1240</strain>
    </source>
</reference>
<evidence type="ECO:0000256" key="1">
    <source>
        <dbReference type="SAM" id="MobiDB-lite"/>
    </source>
</evidence>
<dbReference type="EMBL" id="JAFCMP010000179">
    <property type="protein sequence ID" value="KAG5184138.1"/>
    <property type="molecule type" value="Genomic_DNA"/>
</dbReference>
<accession>A0A835Z0F9</accession>
<gene>
    <name evidence="2" type="ORF">JKP88DRAFT_277341</name>
</gene>
<feature type="region of interest" description="Disordered" evidence="1">
    <location>
        <begin position="1"/>
        <end position="82"/>
    </location>
</feature>
<evidence type="ECO:0000313" key="2">
    <source>
        <dbReference type="EMBL" id="KAG5184138.1"/>
    </source>
</evidence>
<comment type="caution">
    <text evidence="2">The sequence shown here is derived from an EMBL/GenBank/DDBJ whole genome shotgun (WGS) entry which is preliminary data.</text>
</comment>
<dbReference type="AlphaFoldDB" id="A0A835Z0F9"/>
<keyword evidence="3" id="KW-1185">Reference proteome</keyword>